<dbReference type="InterPro" id="IPR045155">
    <property type="entry name" value="Beta-lactam_cat"/>
</dbReference>
<dbReference type="EMBL" id="JBITGY010000012">
    <property type="protein sequence ID" value="MFI6503554.1"/>
    <property type="molecule type" value="Genomic_DNA"/>
</dbReference>
<reference evidence="2 3" key="1">
    <citation type="submission" date="2024-10" db="EMBL/GenBank/DDBJ databases">
        <title>The Natural Products Discovery Center: Release of the First 8490 Sequenced Strains for Exploring Actinobacteria Biosynthetic Diversity.</title>
        <authorList>
            <person name="Kalkreuter E."/>
            <person name="Kautsar S.A."/>
            <person name="Yang D."/>
            <person name="Bader C.D."/>
            <person name="Teijaro C.N."/>
            <person name="Fluegel L."/>
            <person name="Davis C.M."/>
            <person name="Simpson J.R."/>
            <person name="Lauterbach L."/>
            <person name="Steele A.D."/>
            <person name="Gui C."/>
            <person name="Meng S."/>
            <person name="Li G."/>
            <person name="Viehrig K."/>
            <person name="Ye F."/>
            <person name="Su P."/>
            <person name="Kiefer A.F."/>
            <person name="Nichols A."/>
            <person name="Cepeda A.J."/>
            <person name="Yan W."/>
            <person name="Fan B."/>
            <person name="Jiang Y."/>
            <person name="Adhikari A."/>
            <person name="Zheng C.-J."/>
            <person name="Schuster L."/>
            <person name="Cowan T.M."/>
            <person name="Smanski M.J."/>
            <person name="Chevrette M.G."/>
            <person name="De Carvalho L.P.S."/>
            <person name="Shen B."/>
        </authorList>
    </citation>
    <scope>NUCLEOTIDE SEQUENCE [LARGE SCALE GENOMIC DNA]</scope>
    <source>
        <strain evidence="2 3">NPDC050545</strain>
    </source>
</reference>
<dbReference type="PANTHER" id="PTHR35333:SF4">
    <property type="entry name" value="SLR0121 PROTEIN"/>
    <property type="match status" value="1"/>
</dbReference>
<dbReference type="Pfam" id="PF13354">
    <property type="entry name" value="Beta-lactamase2"/>
    <property type="match status" value="1"/>
</dbReference>
<evidence type="ECO:0000259" key="1">
    <source>
        <dbReference type="Pfam" id="PF13354"/>
    </source>
</evidence>
<dbReference type="PANTHER" id="PTHR35333">
    <property type="entry name" value="BETA-LACTAMASE"/>
    <property type="match status" value="1"/>
</dbReference>
<accession>A0ABW7ZA08</accession>
<feature type="domain" description="Beta-lactamase class A catalytic" evidence="1">
    <location>
        <begin position="27"/>
        <end position="223"/>
    </location>
</feature>
<comment type="caution">
    <text evidence="2">The sequence shown here is derived from an EMBL/GenBank/DDBJ whole genome shotgun (WGS) entry which is preliminary data.</text>
</comment>
<name>A0ABW7ZA08_9ACTN</name>
<dbReference type="Gene3D" id="3.40.710.10">
    <property type="entry name" value="DD-peptidase/beta-lactamase superfamily"/>
    <property type="match status" value="1"/>
</dbReference>
<protein>
    <submittedName>
        <fullName evidence="2">Serine hydrolase</fullName>
    </submittedName>
</protein>
<dbReference type="InterPro" id="IPR012338">
    <property type="entry name" value="Beta-lactam/transpept-like"/>
</dbReference>
<dbReference type="Proteomes" id="UP001612741">
    <property type="component" value="Unassembled WGS sequence"/>
</dbReference>
<dbReference type="SUPFAM" id="SSF56601">
    <property type="entry name" value="beta-lactamase/transpeptidase-like"/>
    <property type="match status" value="1"/>
</dbReference>
<evidence type="ECO:0000313" key="3">
    <source>
        <dbReference type="Proteomes" id="UP001612741"/>
    </source>
</evidence>
<proteinExistence type="predicted"/>
<organism evidence="2 3">
    <name type="scientific">Nonomuraea typhae</name>
    <dbReference type="NCBI Taxonomy" id="2603600"/>
    <lineage>
        <taxon>Bacteria</taxon>
        <taxon>Bacillati</taxon>
        <taxon>Actinomycetota</taxon>
        <taxon>Actinomycetes</taxon>
        <taxon>Streptosporangiales</taxon>
        <taxon>Streptosporangiaceae</taxon>
        <taxon>Nonomuraea</taxon>
    </lineage>
</organism>
<sequence>MTRGERLAALAGECPGTLAVAVRGPGGAFGVNEDAELPLASVGKLLLLAEVAMSIEGGILDPSAPVPLADDDYCGGSGLLLGLSARTWSVADLALMTAAVSDNTATNALLRTLGLDRVNAAGAALGLTRTRLLDRIREPREPGHPPTFAVGTAAELAGLATLVAGSAGWQVQLREWMLASTDHTLVPALVRHDPEGSWLANKTGTDAGIRADVGLMGERAYAVLASGPPGSEDALAAAVRGVGLLVAG</sequence>
<dbReference type="RefSeq" id="WP_397089324.1">
    <property type="nucleotide sequence ID" value="NZ_JBITGY010000012.1"/>
</dbReference>
<keyword evidence="3" id="KW-1185">Reference proteome</keyword>
<dbReference type="GO" id="GO:0016787">
    <property type="term" value="F:hydrolase activity"/>
    <property type="evidence" value="ECO:0007669"/>
    <property type="project" value="UniProtKB-KW"/>
</dbReference>
<gene>
    <name evidence="2" type="ORF">ACIBG2_39650</name>
</gene>
<keyword evidence="2" id="KW-0378">Hydrolase</keyword>
<evidence type="ECO:0000313" key="2">
    <source>
        <dbReference type="EMBL" id="MFI6503554.1"/>
    </source>
</evidence>
<dbReference type="InterPro" id="IPR000871">
    <property type="entry name" value="Beta-lactam_class-A"/>
</dbReference>